<dbReference type="InterPro" id="IPR000843">
    <property type="entry name" value="HTH_LacI"/>
</dbReference>
<dbReference type="PANTHER" id="PTHR30146:SF109">
    <property type="entry name" value="HTH-TYPE TRANSCRIPTIONAL REGULATOR GALS"/>
    <property type="match status" value="1"/>
</dbReference>
<evidence type="ECO:0000313" key="6">
    <source>
        <dbReference type="EMBL" id="PVE04116.1"/>
    </source>
</evidence>
<dbReference type="EMBL" id="AZSP01000396">
    <property type="protein sequence ID" value="PVE04116.1"/>
    <property type="molecule type" value="Genomic_DNA"/>
</dbReference>
<dbReference type="CDD" id="cd06267">
    <property type="entry name" value="PBP1_LacI_sugar_binding-like"/>
    <property type="match status" value="1"/>
</dbReference>
<dbReference type="SUPFAM" id="SSF47413">
    <property type="entry name" value="lambda repressor-like DNA-binding domains"/>
    <property type="match status" value="1"/>
</dbReference>
<dbReference type="STRING" id="1440053.GCA_000718095_01051"/>
<dbReference type="Gene3D" id="1.10.260.40">
    <property type="entry name" value="lambda repressor-like DNA-binding domains"/>
    <property type="match status" value="1"/>
</dbReference>
<dbReference type="InterPro" id="IPR010982">
    <property type="entry name" value="Lambda_DNA-bd_dom_sf"/>
</dbReference>
<comment type="caution">
    <text evidence="6">The sequence shown here is derived from an EMBL/GenBank/DDBJ whole genome shotgun (WGS) entry which is preliminary data.</text>
</comment>
<evidence type="ECO:0000256" key="1">
    <source>
        <dbReference type="ARBA" id="ARBA00023015"/>
    </source>
</evidence>
<keyword evidence="2" id="KW-0238">DNA-binding</keyword>
<dbReference type="AlphaFoldDB" id="A0A2T7SMS3"/>
<keyword evidence="1" id="KW-0805">Transcription regulation</keyword>
<dbReference type="CDD" id="cd01392">
    <property type="entry name" value="HTH_LacI"/>
    <property type="match status" value="1"/>
</dbReference>
<dbReference type="InterPro" id="IPR028082">
    <property type="entry name" value="Peripla_BP_I"/>
</dbReference>
<dbReference type="Pfam" id="PF00356">
    <property type="entry name" value="LacI"/>
    <property type="match status" value="1"/>
</dbReference>
<dbReference type="Pfam" id="PF13377">
    <property type="entry name" value="Peripla_BP_3"/>
    <property type="match status" value="1"/>
</dbReference>
<keyword evidence="3" id="KW-0804">Transcription</keyword>
<reference evidence="6 7" key="1">
    <citation type="submission" date="2013-12" db="EMBL/GenBank/DDBJ databases">
        <title>Annotated genome of Streptomyces scopuliridis.</title>
        <authorList>
            <person name="Olson J.B."/>
        </authorList>
    </citation>
    <scope>NUCLEOTIDE SEQUENCE [LARGE SCALE GENOMIC DNA]</scope>
    <source>
        <strain evidence="6 7">RB72</strain>
    </source>
</reference>
<dbReference type="SUPFAM" id="SSF53822">
    <property type="entry name" value="Periplasmic binding protein-like I"/>
    <property type="match status" value="1"/>
</dbReference>
<keyword evidence="7" id="KW-1185">Reference proteome</keyword>
<evidence type="ECO:0000256" key="4">
    <source>
        <dbReference type="SAM" id="MobiDB-lite"/>
    </source>
</evidence>
<evidence type="ECO:0000259" key="5">
    <source>
        <dbReference type="PROSITE" id="PS50932"/>
    </source>
</evidence>
<organism evidence="6 7">
    <name type="scientific">Streptomyces scopuliridis RB72</name>
    <dbReference type="NCBI Taxonomy" id="1440053"/>
    <lineage>
        <taxon>Bacteria</taxon>
        <taxon>Bacillati</taxon>
        <taxon>Actinomycetota</taxon>
        <taxon>Actinomycetes</taxon>
        <taxon>Kitasatosporales</taxon>
        <taxon>Streptomycetaceae</taxon>
        <taxon>Streptomyces</taxon>
    </lineage>
</organism>
<evidence type="ECO:0000256" key="3">
    <source>
        <dbReference type="ARBA" id="ARBA00023163"/>
    </source>
</evidence>
<sequence length="359" mass="38563">MEETTPGGRRPTMADVAKRVGVSRALVSLVFRNQPGAGEETRRRVLEAADELGYRPDSAARLLARGRSRTIGVMLTLHQPFEADLVEGVYPEAERLGYDVLLSASAPGRDESKAVEALLSHRCEALILLGSTASIARLDELGRRSAVVVIGRTARGANVDSVHTAEGKGVRQVVNHLVELGHRHIAHIDGGKEPGAAERRRAYRAAMRRHQLTEEIRVVPGAHNEDAGIAAGRLFLSEERLPTAVFAGNDRCAMGLLHTLGRAGIDVPGEVSVVGFDDSHLSHLSHIDLSTVRQDAVRMAEHAVRFVVERLDDSTLDPREAVLDPKLVVRGTSAAPPSATGSAGPDDCRCSPRGHRAGH</sequence>
<protein>
    <submittedName>
        <fullName evidence="6">LacI family transcription regulator</fullName>
    </submittedName>
</protein>
<feature type="compositionally biased region" description="Low complexity" evidence="4">
    <location>
        <begin position="331"/>
        <end position="345"/>
    </location>
</feature>
<name>A0A2T7SMS3_9ACTN</name>
<dbReference type="Gene3D" id="3.40.50.2300">
    <property type="match status" value="2"/>
</dbReference>
<dbReference type="InterPro" id="IPR046335">
    <property type="entry name" value="LacI/GalR-like_sensor"/>
</dbReference>
<gene>
    <name evidence="6" type="ORF">Y717_14445</name>
</gene>
<dbReference type="SMART" id="SM00354">
    <property type="entry name" value="HTH_LACI"/>
    <property type="match status" value="1"/>
</dbReference>
<dbReference type="Proteomes" id="UP000245992">
    <property type="component" value="Unassembled WGS sequence"/>
</dbReference>
<feature type="domain" description="HTH lacI-type" evidence="5">
    <location>
        <begin position="11"/>
        <end position="65"/>
    </location>
</feature>
<dbReference type="PROSITE" id="PS50932">
    <property type="entry name" value="HTH_LACI_2"/>
    <property type="match status" value="1"/>
</dbReference>
<evidence type="ECO:0000256" key="2">
    <source>
        <dbReference type="ARBA" id="ARBA00023125"/>
    </source>
</evidence>
<evidence type="ECO:0000313" key="7">
    <source>
        <dbReference type="Proteomes" id="UP000245992"/>
    </source>
</evidence>
<accession>A0A2T7SMS3</accession>
<dbReference type="GO" id="GO:0003700">
    <property type="term" value="F:DNA-binding transcription factor activity"/>
    <property type="evidence" value="ECO:0007669"/>
    <property type="project" value="TreeGrafter"/>
</dbReference>
<dbReference type="PANTHER" id="PTHR30146">
    <property type="entry name" value="LACI-RELATED TRANSCRIPTIONAL REPRESSOR"/>
    <property type="match status" value="1"/>
</dbReference>
<feature type="region of interest" description="Disordered" evidence="4">
    <location>
        <begin position="329"/>
        <end position="359"/>
    </location>
</feature>
<proteinExistence type="predicted"/>
<dbReference type="GO" id="GO:0000976">
    <property type="term" value="F:transcription cis-regulatory region binding"/>
    <property type="evidence" value="ECO:0007669"/>
    <property type="project" value="TreeGrafter"/>
</dbReference>